<evidence type="ECO:0000313" key="1">
    <source>
        <dbReference type="EMBL" id="AOP33536.1"/>
    </source>
</evidence>
<protein>
    <submittedName>
        <fullName evidence="1">Uncharacterized protein</fullName>
    </submittedName>
</protein>
<dbReference type="Proteomes" id="UP000094197">
    <property type="component" value="Chromosome 1"/>
</dbReference>
<organism evidence="1 2">
    <name type="scientific">Leptospira tipperaryensis</name>
    <dbReference type="NCBI Taxonomy" id="2564040"/>
    <lineage>
        <taxon>Bacteria</taxon>
        <taxon>Pseudomonadati</taxon>
        <taxon>Spirochaetota</taxon>
        <taxon>Spirochaetia</taxon>
        <taxon>Leptospirales</taxon>
        <taxon>Leptospiraceae</taxon>
        <taxon>Leptospira</taxon>
    </lineage>
</organism>
<proteinExistence type="predicted"/>
<dbReference type="KEGG" id="laj:A0128_06560"/>
<dbReference type="AlphaFoldDB" id="A0A1D7UVB1"/>
<dbReference type="EMBL" id="CP015217">
    <property type="protein sequence ID" value="AOP33536.1"/>
    <property type="molecule type" value="Genomic_DNA"/>
</dbReference>
<gene>
    <name evidence="1" type="ORF">A0128_06560</name>
</gene>
<sequence>MRFILEFLHGSIVFSQIRGFLLIRVFRIYRALEALRSGFRIKMFKRESFERSVVFPIDLDAFCPKTISKTL</sequence>
<reference evidence="1 2" key="1">
    <citation type="submission" date="2016-04" db="EMBL/GenBank/DDBJ databases">
        <title>Complete genome seqeunce of Leptospira alstonii serovar Room22.</title>
        <authorList>
            <person name="Nally J.E."/>
            <person name="Bayles D.O."/>
            <person name="Hurley D."/>
            <person name="Fanning S."/>
            <person name="McMahon B.J."/>
            <person name="Arent Z."/>
        </authorList>
    </citation>
    <scope>NUCLEOTIDE SEQUENCE [LARGE SCALE GENOMIC DNA]</scope>
    <source>
        <strain evidence="1 2">GWTS #1</strain>
    </source>
</reference>
<keyword evidence="2" id="KW-1185">Reference proteome</keyword>
<name>A0A1D7UVB1_9LEPT</name>
<evidence type="ECO:0000313" key="2">
    <source>
        <dbReference type="Proteomes" id="UP000094197"/>
    </source>
</evidence>
<accession>A0A1D7UVB1</accession>